<comment type="cofactor">
    <cofactor evidence="1">
        <name>Zn(2+)</name>
        <dbReference type="ChEBI" id="CHEBI:29105"/>
    </cofactor>
</comment>
<dbReference type="InterPro" id="IPR013785">
    <property type="entry name" value="Aldolase_TIM"/>
</dbReference>
<keyword evidence="3" id="KW-0479">Metal-binding</keyword>
<dbReference type="GO" id="GO:0046872">
    <property type="term" value="F:metal ion binding"/>
    <property type="evidence" value="ECO:0007669"/>
    <property type="project" value="UniProtKB-KW"/>
</dbReference>
<reference evidence="5" key="2">
    <citation type="submission" date="2024-06" db="EMBL/GenBank/DDBJ databases">
        <authorList>
            <person name="Petrova K.O."/>
            <person name="Toshchakov S.V."/>
            <person name="Boltjanskaja Y.V."/>
            <person name="Kevbrin V."/>
        </authorList>
    </citation>
    <scope>NUCLEOTIDE SEQUENCE</scope>
    <source>
        <strain evidence="5">Z-910T</strain>
    </source>
</reference>
<dbReference type="Gene3D" id="3.20.20.70">
    <property type="entry name" value="Aldolase class I"/>
    <property type="match status" value="1"/>
</dbReference>
<proteinExistence type="predicted"/>
<evidence type="ECO:0000256" key="3">
    <source>
        <dbReference type="ARBA" id="ARBA00022723"/>
    </source>
</evidence>
<dbReference type="PANTHER" id="PTHR37418:SF2">
    <property type="entry name" value="3-KETO-5-AMINOHEXANOATE CLEAVAGE ENZYME"/>
    <property type="match status" value="1"/>
</dbReference>
<organism evidence="5">
    <name type="scientific">Proteinivorax tanatarense</name>
    <dbReference type="NCBI Taxonomy" id="1260629"/>
    <lineage>
        <taxon>Bacteria</taxon>
        <taxon>Bacillati</taxon>
        <taxon>Bacillota</taxon>
        <taxon>Clostridia</taxon>
        <taxon>Eubacteriales</taxon>
        <taxon>Proteinivoracaceae</taxon>
        <taxon>Proteinivorax</taxon>
    </lineage>
</organism>
<sequence length="272" mass="29917">MNKVKPLIITAALVGAETTKEQNPNLPTTPKEIGEDAYKCVQSGASIIHLHVRDKDGKPTQSVEIFEETINEIKKRCNPIIQISTGGAVGTPLEERAAPLKLKPEMATLSTGTVNFGKEVFYNPYNYLESFAKDMKKYNVKPEIEVFEPGMINNAMVLVKKGLVEEPLHFDFVLGVPGAMPAGFDELMFLTKKIPDNATWTVAGIGRHQLPMANLAILLGGNVRVGFEDNIFYRKGELAKSNSQLVDRIKSLAGILDRPVATPEQAREILTI</sequence>
<dbReference type="GO" id="GO:0043720">
    <property type="term" value="F:3-keto-5-aminohexanoate cleavage activity"/>
    <property type="evidence" value="ECO:0007669"/>
    <property type="project" value="InterPro"/>
</dbReference>
<dbReference type="RefSeq" id="WP_350343531.1">
    <property type="nucleotide sequence ID" value="NZ_CP158367.1"/>
</dbReference>
<dbReference type="Pfam" id="PF05853">
    <property type="entry name" value="BKACE"/>
    <property type="match status" value="1"/>
</dbReference>
<evidence type="ECO:0000256" key="2">
    <source>
        <dbReference type="ARBA" id="ARBA00022679"/>
    </source>
</evidence>
<evidence type="ECO:0000256" key="4">
    <source>
        <dbReference type="ARBA" id="ARBA00022833"/>
    </source>
</evidence>
<dbReference type="InterPro" id="IPR008567">
    <property type="entry name" value="BKACE"/>
</dbReference>
<keyword evidence="4" id="KW-0862">Zinc</keyword>
<name>A0AAU7VL43_9FIRM</name>
<protein>
    <submittedName>
        <fullName evidence="5">3-keto-5-aminohexanoate cleavage protein</fullName>
    </submittedName>
</protein>
<evidence type="ECO:0000313" key="5">
    <source>
        <dbReference type="EMBL" id="XBX74782.1"/>
    </source>
</evidence>
<keyword evidence="2" id="KW-0808">Transferase</keyword>
<dbReference type="AlphaFoldDB" id="A0AAU7VL43"/>
<accession>A0AAU7VL43</accession>
<gene>
    <name evidence="5" type="ORF">PRVXT_002841</name>
</gene>
<reference evidence="5" key="1">
    <citation type="journal article" date="2013" name="Extremophiles">
        <title>Proteinivorax tanatarense gen. nov., sp. nov., an anaerobic, haloalkaliphilic, proteolytic bacterium isolated from a decaying algal bloom, and proposal of Proteinivoraceae fam. nov.</title>
        <authorList>
            <person name="Kevbrin V."/>
            <person name="Boltyanskaya Y."/>
            <person name="Zhilina T."/>
            <person name="Kolganova T."/>
            <person name="Lavrentjeva E."/>
            <person name="Kuznetsov B."/>
        </authorList>
    </citation>
    <scope>NUCLEOTIDE SEQUENCE</scope>
    <source>
        <strain evidence="5">Z-910T</strain>
    </source>
</reference>
<dbReference type="EMBL" id="CP158367">
    <property type="protein sequence ID" value="XBX74782.1"/>
    <property type="molecule type" value="Genomic_DNA"/>
</dbReference>
<dbReference type="PANTHER" id="PTHR37418">
    <property type="entry name" value="3-KETO-5-AMINOHEXANOATE CLEAVAGE ENZYME-RELATED"/>
    <property type="match status" value="1"/>
</dbReference>
<evidence type="ECO:0000256" key="1">
    <source>
        <dbReference type="ARBA" id="ARBA00001947"/>
    </source>
</evidence>